<dbReference type="InterPro" id="IPR017113">
    <property type="entry name" value="Antirestriction_ArdC"/>
</dbReference>
<dbReference type="Pfam" id="PF18818">
    <property type="entry name" value="MPTase-PolyVal"/>
    <property type="match status" value="1"/>
</dbReference>
<reference evidence="3 4" key="1">
    <citation type="submission" date="2020-04" db="EMBL/GenBank/DDBJ databases">
        <title>Molecular characterization of pseudomonads from Agaricus bisporus reveal novel blotch 2 pathogens in Western Europe.</title>
        <authorList>
            <person name="Taparia T."/>
            <person name="Krijger M."/>
            <person name="Haynes E."/>
            <person name="Elpinstone J.G."/>
            <person name="Noble R."/>
            <person name="Van Der Wolf J."/>
        </authorList>
    </citation>
    <scope>NUCLEOTIDE SEQUENCE [LARGE SCALE GENOMIC DNA]</scope>
    <source>
        <strain evidence="3 4">IPO3746</strain>
    </source>
</reference>
<dbReference type="GO" id="GO:0003697">
    <property type="term" value="F:single-stranded DNA binding"/>
    <property type="evidence" value="ECO:0007669"/>
    <property type="project" value="InterPro"/>
</dbReference>
<dbReference type="Proteomes" id="UP000549134">
    <property type="component" value="Unassembled WGS sequence"/>
</dbReference>
<gene>
    <name evidence="3" type="ORF">HX787_28370</name>
</gene>
<dbReference type="RefSeq" id="WP_080520658.1">
    <property type="nucleotide sequence ID" value="NZ_CP020369.1"/>
</dbReference>
<dbReference type="PIRSF" id="PIRSF037112">
    <property type="entry name" value="Antirestriction_ArdC"/>
    <property type="match status" value="1"/>
</dbReference>
<evidence type="ECO:0000259" key="2">
    <source>
        <dbReference type="Pfam" id="PF18818"/>
    </source>
</evidence>
<evidence type="ECO:0000259" key="1">
    <source>
        <dbReference type="Pfam" id="PF08401"/>
    </source>
</evidence>
<dbReference type="GeneID" id="55848813"/>
<dbReference type="AlphaFoldDB" id="A0A7Y8AUK3"/>
<accession>A0A7Y8AUK3</accession>
<evidence type="ECO:0000313" key="4">
    <source>
        <dbReference type="Proteomes" id="UP000549134"/>
    </source>
</evidence>
<sequence length="326" mass="36522">MHDIYQDVTDKIVTALDQGVTPWIKPWSSSGSADVRHHQPYPINAITRRPYSGINLPLLWAEARLQGFTQDRWLTFNQAKKAGGHIRKGEHSALAVLYKPMEREEQTESGQPVLDENGQSKVAHFGLLRTHFLFNIEQTEGLEALNETLLETELTDPFQANSVAENLLLSSGARIVHRPADEAFYHPIRDLIQLPTKAQFHDEGGYYATALHELTHWTGHHSRLQREGVTSACPFGSPGYAFEELIAEMGAAFLCAYTGIQGELRHEGYIDSSLGLLKADKRAIFRASGQARAASEYVLNLKQQLEQAVLEEPAEQKRQRLIVSNS</sequence>
<proteinExistence type="predicted"/>
<dbReference type="EMBL" id="JACAQK010000031">
    <property type="protein sequence ID" value="NWD39781.1"/>
    <property type="molecule type" value="Genomic_DNA"/>
</dbReference>
<feature type="domain" description="Polyvalent protein metallopeptidase" evidence="2">
    <location>
        <begin position="164"/>
        <end position="289"/>
    </location>
</feature>
<protein>
    <submittedName>
        <fullName evidence="3">DUF1738 domain-containing protein</fullName>
    </submittedName>
</protein>
<dbReference type="Pfam" id="PF08401">
    <property type="entry name" value="ArdcN"/>
    <property type="match status" value="1"/>
</dbReference>
<dbReference type="InterPro" id="IPR041459">
    <property type="entry name" value="MPTase-PolyVal"/>
</dbReference>
<name>A0A7Y8AUK3_PSETO</name>
<feature type="domain" description="N-terminal" evidence="1">
    <location>
        <begin position="3"/>
        <end position="122"/>
    </location>
</feature>
<organism evidence="3 4">
    <name type="scientific">Pseudomonas tolaasii</name>
    <dbReference type="NCBI Taxonomy" id="29442"/>
    <lineage>
        <taxon>Bacteria</taxon>
        <taxon>Pseudomonadati</taxon>
        <taxon>Pseudomonadota</taxon>
        <taxon>Gammaproteobacteria</taxon>
        <taxon>Pseudomonadales</taxon>
        <taxon>Pseudomonadaceae</taxon>
        <taxon>Pseudomonas</taxon>
    </lineage>
</organism>
<comment type="caution">
    <text evidence="3">The sequence shown here is derived from an EMBL/GenBank/DDBJ whole genome shotgun (WGS) entry which is preliminary data.</text>
</comment>
<evidence type="ECO:0000313" key="3">
    <source>
        <dbReference type="EMBL" id="NWD39781.1"/>
    </source>
</evidence>
<dbReference type="InterPro" id="IPR013610">
    <property type="entry name" value="ArdC_N"/>
</dbReference>